<proteinExistence type="predicted"/>
<evidence type="ECO:0000313" key="2">
    <source>
        <dbReference type="Proteomes" id="UP001396334"/>
    </source>
</evidence>
<keyword evidence="2" id="KW-1185">Reference proteome</keyword>
<dbReference type="Proteomes" id="UP001396334">
    <property type="component" value="Unassembled WGS sequence"/>
</dbReference>
<name>A0ABR2QDJ7_9ROSI</name>
<evidence type="ECO:0000313" key="1">
    <source>
        <dbReference type="EMBL" id="KAK8998629.1"/>
    </source>
</evidence>
<gene>
    <name evidence="1" type="ORF">V6N11_084016</name>
</gene>
<comment type="caution">
    <text evidence="1">The sequence shown here is derived from an EMBL/GenBank/DDBJ whole genome shotgun (WGS) entry which is preliminary data.</text>
</comment>
<organism evidence="1 2">
    <name type="scientific">Hibiscus sabdariffa</name>
    <name type="common">roselle</name>
    <dbReference type="NCBI Taxonomy" id="183260"/>
    <lineage>
        <taxon>Eukaryota</taxon>
        <taxon>Viridiplantae</taxon>
        <taxon>Streptophyta</taxon>
        <taxon>Embryophyta</taxon>
        <taxon>Tracheophyta</taxon>
        <taxon>Spermatophyta</taxon>
        <taxon>Magnoliopsida</taxon>
        <taxon>eudicotyledons</taxon>
        <taxon>Gunneridae</taxon>
        <taxon>Pentapetalae</taxon>
        <taxon>rosids</taxon>
        <taxon>malvids</taxon>
        <taxon>Malvales</taxon>
        <taxon>Malvaceae</taxon>
        <taxon>Malvoideae</taxon>
        <taxon>Hibiscus</taxon>
    </lineage>
</organism>
<sequence length="115" mass="13372">MEVTKRLDMRVFDSQEELVTGVSKEDTSFVSRNDEGIRRYGVMKCVVKRKLIVHEPKQQSGPNEMNVLNSHRTKIITYKGVDRKVKDMSELMLSFLSYNEKEVAAKEFNKKGRDD</sequence>
<dbReference type="EMBL" id="JBBPBN010000041">
    <property type="protein sequence ID" value="KAK8998629.1"/>
    <property type="molecule type" value="Genomic_DNA"/>
</dbReference>
<protein>
    <submittedName>
        <fullName evidence="1">Uncharacterized protein</fullName>
    </submittedName>
</protein>
<reference evidence="1 2" key="1">
    <citation type="journal article" date="2024" name="G3 (Bethesda)">
        <title>Genome assembly of Hibiscus sabdariffa L. provides insights into metabolisms of medicinal natural products.</title>
        <authorList>
            <person name="Kim T."/>
        </authorList>
    </citation>
    <scope>NUCLEOTIDE SEQUENCE [LARGE SCALE GENOMIC DNA]</scope>
    <source>
        <strain evidence="1">TK-2024</strain>
        <tissue evidence="1">Old leaves</tissue>
    </source>
</reference>
<accession>A0ABR2QDJ7</accession>